<sequence length="100" mass="10268">SGSCPLTAPFAASLPKVTSPSSSWRLPSPGRKRTKISLAKVSSSAVGPSPGQRPPGLPLSWQFLNCSSAPLATQQHLGQLTSSTLPASTNSEESARTAPL</sequence>
<keyword evidence="3" id="KW-1185">Reference proteome</keyword>
<dbReference type="Proteomes" id="UP000807159">
    <property type="component" value="Chromosome 14"/>
</dbReference>
<evidence type="ECO:0000313" key="2">
    <source>
        <dbReference type="EMBL" id="KAH8489837.1"/>
    </source>
</evidence>
<dbReference type="EMBL" id="JACEGQ020000014">
    <property type="protein sequence ID" value="KAH8489837.1"/>
    <property type="molecule type" value="Genomic_DNA"/>
</dbReference>
<accession>A0A8T2XCT7</accession>
<name>A0A8T2XCT7_POPDE</name>
<evidence type="ECO:0000313" key="3">
    <source>
        <dbReference type="Proteomes" id="UP000807159"/>
    </source>
</evidence>
<protein>
    <submittedName>
        <fullName evidence="2">Uncharacterized protein</fullName>
    </submittedName>
</protein>
<organism evidence="2 3">
    <name type="scientific">Populus deltoides</name>
    <name type="common">Eastern poplar</name>
    <name type="synonym">Eastern cottonwood</name>
    <dbReference type="NCBI Taxonomy" id="3696"/>
    <lineage>
        <taxon>Eukaryota</taxon>
        <taxon>Viridiplantae</taxon>
        <taxon>Streptophyta</taxon>
        <taxon>Embryophyta</taxon>
        <taxon>Tracheophyta</taxon>
        <taxon>Spermatophyta</taxon>
        <taxon>Magnoliopsida</taxon>
        <taxon>eudicotyledons</taxon>
        <taxon>Gunneridae</taxon>
        <taxon>Pentapetalae</taxon>
        <taxon>rosids</taxon>
        <taxon>fabids</taxon>
        <taxon>Malpighiales</taxon>
        <taxon>Salicaceae</taxon>
        <taxon>Saliceae</taxon>
        <taxon>Populus</taxon>
    </lineage>
</organism>
<proteinExistence type="predicted"/>
<comment type="caution">
    <text evidence="2">The sequence shown here is derived from an EMBL/GenBank/DDBJ whole genome shotgun (WGS) entry which is preliminary data.</text>
</comment>
<reference evidence="2" key="1">
    <citation type="journal article" date="2021" name="J. Hered.">
        <title>Genome Assembly of Salicaceae Populus deltoides (Eastern Cottonwood) I-69 Based on Nanopore Sequencing and Hi-C Technologies.</title>
        <authorList>
            <person name="Bai S."/>
            <person name="Wu H."/>
            <person name="Zhang J."/>
            <person name="Pan Z."/>
            <person name="Zhao W."/>
            <person name="Li Z."/>
            <person name="Tong C."/>
        </authorList>
    </citation>
    <scope>NUCLEOTIDE SEQUENCE</scope>
    <source>
        <tissue evidence="2">Leaf</tissue>
    </source>
</reference>
<feature type="compositionally biased region" description="Polar residues" evidence="1">
    <location>
        <begin position="77"/>
        <end position="92"/>
    </location>
</feature>
<dbReference type="AlphaFoldDB" id="A0A8T2XCT7"/>
<feature type="region of interest" description="Disordered" evidence="1">
    <location>
        <begin position="1"/>
        <end position="56"/>
    </location>
</feature>
<evidence type="ECO:0000256" key="1">
    <source>
        <dbReference type="SAM" id="MobiDB-lite"/>
    </source>
</evidence>
<feature type="non-terminal residue" evidence="2">
    <location>
        <position position="1"/>
    </location>
</feature>
<gene>
    <name evidence="2" type="ORF">H0E87_025163</name>
</gene>
<feature type="region of interest" description="Disordered" evidence="1">
    <location>
        <begin position="77"/>
        <end position="100"/>
    </location>
</feature>
<feature type="compositionally biased region" description="Polar residues" evidence="1">
    <location>
        <begin position="16"/>
        <end position="25"/>
    </location>
</feature>